<evidence type="ECO:0000313" key="2">
    <source>
        <dbReference type="EMBL" id="KAJ3472967.1"/>
    </source>
</evidence>
<dbReference type="InterPro" id="IPR016135">
    <property type="entry name" value="UBQ-conjugating_enzyme/RWD"/>
</dbReference>
<feature type="domain" description="UBC core" evidence="1">
    <location>
        <begin position="56"/>
        <end position="114"/>
    </location>
</feature>
<keyword evidence="3" id="KW-1185">Reference proteome</keyword>
<protein>
    <recommendedName>
        <fullName evidence="1">UBC core domain-containing protein</fullName>
    </recommendedName>
</protein>
<reference evidence="2" key="1">
    <citation type="submission" date="2022-07" db="EMBL/GenBank/DDBJ databases">
        <title>Genome Sequence of Physisporinus lineatus.</title>
        <authorList>
            <person name="Buettner E."/>
        </authorList>
    </citation>
    <scope>NUCLEOTIDE SEQUENCE</scope>
    <source>
        <strain evidence="2">VT162</strain>
    </source>
</reference>
<evidence type="ECO:0000259" key="1">
    <source>
        <dbReference type="PROSITE" id="PS50127"/>
    </source>
</evidence>
<dbReference type="InterPro" id="IPR000608">
    <property type="entry name" value="UBC"/>
</dbReference>
<dbReference type="Proteomes" id="UP001212997">
    <property type="component" value="Unassembled WGS sequence"/>
</dbReference>
<dbReference type="PROSITE" id="PS50127">
    <property type="entry name" value="UBC_2"/>
    <property type="match status" value="1"/>
</dbReference>
<dbReference type="EMBL" id="JANAWD010001644">
    <property type="protein sequence ID" value="KAJ3472967.1"/>
    <property type="molecule type" value="Genomic_DNA"/>
</dbReference>
<dbReference type="AlphaFoldDB" id="A0AAD5UNJ7"/>
<proteinExistence type="predicted"/>
<dbReference type="SUPFAM" id="SSF54495">
    <property type="entry name" value="UBC-like"/>
    <property type="match status" value="1"/>
</dbReference>
<sequence>MTSLPRFPQVQSHGPVARVTMPQLRGSSVVLPLKSTPPTVYIGVSLPLDLICIMDARLRRVNKEIADCKNDKTSQIKVDLFDSSPFHLKGSFNGPEDTPYEGGHFEVVRLTRSP</sequence>
<evidence type="ECO:0000313" key="3">
    <source>
        <dbReference type="Proteomes" id="UP001212997"/>
    </source>
</evidence>
<accession>A0AAD5UNJ7</accession>
<name>A0AAD5UNJ7_9APHY</name>
<gene>
    <name evidence="2" type="ORF">NLI96_g13183</name>
</gene>
<organism evidence="2 3">
    <name type="scientific">Meripilus lineatus</name>
    <dbReference type="NCBI Taxonomy" id="2056292"/>
    <lineage>
        <taxon>Eukaryota</taxon>
        <taxon>Fungi</taxon>
        <taxon>Dikarya</taxon>
        <taxon>Basidiomycota</taxon>
        <taxon>Agaricomycotina</taxon>
        <taxon>Agaricomycetes</taxon>
        <taxon>Polyporales</taxon>
        <taxon>Meripilaceae</taxon>
        <taxon>Meripilus</taxon>
    </lineage>
</organism>
<comment type="caution">
    <text evidence="2">The sequence shown here is derived from an EMBL/GenBank/DDBJ whole genome shotgun (WGS) entry which is preliminary data.</text>
</comment>
<dbReference type="Gene3D" id="3.10.110.10">
    <property type="entry name" value="Ubiquitin Conjugating Enzyme"/>
    <property type="match status" value="1"/>
</dbReference>